<comment type="subcellular location">
    <subcellularLocation>
        <location evidence="1">Nucleus</location>
        <location evidence="1">Nucleolus</location>
    </subcellularLocation>
</comment>
<dbReference type="EMBL" id="JALJOT010000013">
    <property type="protein sequence ID" value="KAK9904130.1"/>
    <property type="molecule type" value="Genomic_DNA"/>
</dbReference>
<feature type="compositionally biased region" description="Low complexity" evidence="8">
    <location>
        <begin position="173"/>
        <end position="183"/>
    </location>
</feature>
<evidence type="ECO:0000256" key="8">
    <source>
        <dbReference type="SAM" id="MobiDB-lite"/>
    </source>
</evidence>
<dbReference type="SUPFAM" id="SSF50978">
    <property type="entry name" value="WD40 repeat-like"/>
    <property type="match status" value="1"/>
</dbReference>
<evidence type="ECO:0000256" key="2">
    <source>
        <dbReference type="ARBA" id="ARBA00022552"/>
    </source>
</evidence>
<feature type="repeat" description="WD" evidence="7">
    <location>
        <begin position="437"/>
        <end position="471"/>
    </location>
</feature>
<evidence type="ECO:0000256" key="3">
    <source>
        <dbReference type="ARBA" id="ARBA00022574"/>
    </source>
</evidence>
<dbReference type="SMART" id="SM00320">
    <property type="entry name" value="WD40"/>
    <property type="match status" value="5"/>
</dbReference>
<evidence type="ECO:0008006" key="11">
    <source>
        <dbReference type="Google" id="ProtNLM"/>
    </source>
</evidence>
<dbReference type="PANTHER" id="PTHR18359">
    <property type="entry name" value="WD-REPEAT PROTEIN-RELATED"/>
    <property type="match status" value="1"/>
</dbReference>
<evidence type="ECO:0000256" key="1">
    <source>
        <dbReference type="ARBA" id="ARBA00004604"/>
    </source>
</evidence>
<keyword evidence="2" id="KW-0698">rRNA processing</keyword>
<dbReference type="InterPro" id="IPR015943">
    <property type="entry name" value="WD40/YVTN_repeat-like_dom_sf"/>
</dbReference>
<dbReference type="Proteomes" id="UP001491310">
    <property type="component" value="Unassembled WGS sequence"/>
</dbReference>
<keyword evidence="10" id="KW-1185">Reference proteome</keyword>
<evidence type="ECO:0000313" key="9">
    <source>
        <dbReference type="EMBL" id="KAK9904130.1"/>
    </source>
</evidence>
<evidence type="ECO:0000256" key="5">
    <source>
        <dbReference type="ARBA" id="ARBA00023242"/>
    </source>
</evidence>
<dbReference type="Pfam" id="PF00400">
    <property type="entry name" value="WD40"/>
    <property type="match status" value="2"/>
</dbReference>
<evidence type="ECO:0000313" key="10">
    <source>
        <dbReference type="Proteomes" id="UP001491310"/>
    </source>
</evidence>
<keyword evidence="5" id="KW-0539">Nucleus</keyword>
<organism evidence="9 10">
    <name type="scientific">Coccomyxa subellipsoidea</name>
    <dbReference type="NCBI Taxonomy" id="248742"/>
    <lineage>
        <taxon>Eukaryota</taxon>
        <taxon>Viridiplantae</taxon>
        <taxon>Chlorophyta</taxon>
        <taxon>core chlorophytes</taxon>
        <taxon>Trebouxiophyceae</taxon>
        <taxon>Trebouxiophyceae incertae sedis</taxon>
        <taxon>Coccomyxaceae</taxon>
        <taxon>Coccomyxa</taxon>
    </lineage>
</organism>
<keyword evidence="3 7" id="KW-0853">WD repeat</keyword>
<dbReference type="PROSITE" id="PS50082">
    <property type="entry name" value="WD_REPEATS_2"/>
    <property type="match status" value="1"/>
</dbReference>
<comment type="similarity">
    <text evidence="6">Belongs to the WD repeat UTP18 family.</text>
</comment>
<proteinExistence type="inferred from homology"/>
<feature type="compositionally biased region" description="Basic and acidic residues" evidence="8">
    <location>
        <begin position="62"/>
        <end position="83"/>
    </location>
</feature>
<accession>A0ABR2YFD3</accession>
<evidence type="ECO:0000256" key="4">
    <source>
        <dbReference type="ARBA" id="ARBA00022737"/>
    </source>
</evidence>
<name>A0ABR2YFD3_9CHLO</name>
<dbReference type="InterPro" id="IPR045161">
    <property type="entry name" value="Utp18"/>
</dbReference>
<sequence length="618" mass="66612">MKQAGPKRKRLTSEQQQKAAALEELLFPGGAGDADDFGREGEQDAELQAVTELVRQAQANQRADDDKRDGEGDHDFLIWEDRGAGPVAGYYEESEEDHAGPAETLLADRGAHEASLSEAGDSSDEDEGAPAGEEIEDDDPEGDGIGPGEAPDLADGEEPAGRGVQLWEDRPAARQVAPAAQRRPVWEDEEDETVEVNIAGRNRLRKLRQTEEETVLTGKDYEARLRQQHSKLNLRTSWATEQLEGRTKRKRGFGDDLSEDDEEEREGVLASAGPLLARGALLPAGLLEATRVRDANIAEPSAAVVQSVEFHPDGQVLMTAGLDKRLRFFQVDGVRNPKIQSIYLDNFAITQAAFAAGGSHVIATARRKHFYTFDLASASVEKVAGLVGRPERSLESFAACPAPDNPLVAFLGNEGCVPLVSLRSRQCVGDLKMSGTVRTAAFSADGLEMLTSGSDGVVHTWDMRMRRCLSRAVDEGCFCSTSLAASADGRLFATGSKAGVVNIYNRTFGQQGLDLGSGHPMLPASASPLKTLMNLTTSVDSLAFNPDTQILAMASRMKKDALRLVHLPSCTVFSNWPTSRSPLGYVHSLAFSPGGGYLAVGNAKGRALLYRLHHYTAS</sequence>
<dbReference type="PANTHER" id="PTHR18359:SF0">
    <property type="entry name" value="U3 SMALL NUCLEOLAR RNA-ASSOCIATED PROTEIN 18 HOMOLOG"/>
    <property type="match status" value="1"/>
</dbReference>
<dbReference type="InterPro" id="IPR001680">
    <property type="entry name" value="WD40_rpt"/>
</dbReference>
<dbReference type="InterPro" id="IPR036322">
    <property type="entry name" value="WD40_repeat_dom_sf"/>
</dbReference>
<evidence type="ECO:0000256" key="6">
    <source>
        <dbReference type="ARBA" id="ARBA00025767"/>
    </source>
</evidence>
<gene>
    <name evidence="9" type="ORF">WJX75_005144</name>
</gene>
<evidence type="ECO:0000256" key="7">
    <source>
        <dbReference type="PROSITE-ProRule" id="PRU00221"/>
    </source>
</evidence>
<protein>
    <recommendedName>
        <fullName evidence="11">WD40 repeat-like protein</fullName>
    </recommendedName>
</protein>
<feature type="region of interest" description="Disordered" evidence="8">
    <location>
        <begin position="24"/>
        <end position="188"/>
    </location>
</feature>
<reference evidence="9 10" key="1">
    <citation type="journal article" date="2024" name="Nat. Commun.">
        <title>Phylogenomics reveals the evolutionary origins of lichenization in chlorophyte algae.</title>
        <authorList>
            <person name="Puginier C."/>
            <person name="Libourel C."/>
            <person name="Otte J."/>
            <person name="Skaloud P."/>
            <person name="Haon M."/>
            <person name="Grisel S."/>
            <person name="Petersen M."/>
            <person name="Berrin J.G."/>
            <person name="Delaux P.M."/>
            <person name="Dal Grande F."/>
            <person name="Keller J."/>
        </authorList>
    </citation>
    <scope>NUCLEOTIDE SEQUENCE [LARGE SCALE GENOMIC DNA]</scope>
    <source>
        <strain evidence="9 10">SAG 216-7</strain>
    </source>
</reference>
<dbReference type="PROSITE" id="PS00678">
    <property type="entry name" value="WD_REPEATS_1"/>
    <property type="match status" value="1"/>
</dbReference>
<keyword evidence="4" id="KW-0677">Repeat</keyword>
<dbReference type="InterPro" id="IPR019775">
    <property type="entry name" value="WD40_repeat_CS"/>
</dbReference>
<comment type="caution">
    <text evidence="9">The sequence shown here is derived from an EMBL/GenBank/DDBJ whole genome shotgun (WGS) entry which is preliminary data.</text>
</comment>
<feature type="compositionally biased region" description="Acidic residues" evidence="8">
    <location>
        <begin position="121"/>
        <end position="142"/>
    </location>
</feature>
<dbReference type="Gene3D" id="2.130.10.10">
    <property type="entry name" value="YVTN repeat-like/Quinoprotein amine dehydrogenase"/>
    <property type="match status" value="1"/>
</dbReference>